<dbReference type="RefSeq" id="WP_202063411.1">
    <property type="nucleotide sequence ID" value="NZ_JAEQMY010000044.1"/>
</dbReference>
<evidence type="ECO:0000259" key="1">
    <source>
        <dbReference type="Pfam" id="PF13629"/>
    </source>
</evidence>
<dbReference type="EMBL" id="JAEQMY010000044">
    <property type="protein sequence ID" value="MBL0406542.1"/>
    <property type="molecule type" value="Genomic_DNA"/>
</dbReference>
<evidence type="ECO:0000313" key="3">
    <source>
        <dbReference type="Proteomes" id="UP000605848"/>
    </source>
</evidence>
<accession>A0A936ZG47</accession>
<protein>
    <submittedName>
        <fullName evidence="2">Pilus assembly protein N-terminal domain-containing protein</fullName>
    </submittedName>
</protein>
<reference evidence="2" key="1">
    <citation type="submission" date="2021-01" db="EMBL/GenBank/DDBJ databases">
        <title>Microvirga sp.</title>
        <authorList>
            <person name="Kim M.K."/>
        </authorList>
    </citation>
    <scope>NUCLEOTIDE SEQUENCE</scope>
    <source>
        <strain evidence="2">5420S-16</strain>
    </source>
</reference>
<dbReference type="Pfam" id="PF13629">
    <property type="entry name" value="T2SS-T3SS_pil_N"/>
    <property type="match status" value="1"/>
</dbReference>
<name>A0A936ZG47_9HYPH</name>
<proteinExistence type="predicted"/>
<sequence>MDAPEDWDRCMPALNSKSVVVSVVLLGLALPSHGAADEVVVGRLSRTDSSRVVEVGREVAINATLDFAQVLKFESPARTIIIGNPAIADGTLSDETTIVLTAKAVGTTNMIVLGEAGREIANFVVSVTANSRQTTTVHQGEAQQVYTCAGTCRPVAQTTNSK</sequence>
<organism evidence="2 3">
    <name type="scientific">Microvirga aerilata</name>
    <dbReference type="NCBI Taxonomy" id="670292"/>
    <lineage>
        <taxon>Bacteria</taxon>
        <taxon>Pseudomonadati</taxon>
        <taxon>Pseudomonadota</taxon>
        <taxon>Alphaproteobacteria</taxon>
        <taxon>Hyphomicrobiales</taxon>
        <taxon>Methylobacteriaceae</taxon>
        <taxon>Microvirga</taxon>
    </lineage>
</organism>
<gene>
    <name evidence="2" type="ORF">JKG68_21525</name>
</gene>
<dbReference type="InterPro" id="IPR032789">
    <property type="entry name" value="T2SS-T3SS_pil_N"/>
</dbReference>
<feature type="domain" description="Pilus formation protein N-terminal" evidence="1">
    <location>
        <begin position="64"/>
        <end position="128"/>
    </location>
</feature>
<dbReference type="AlphaFoldDB" id="A0A936ZG47"/>
<dbReference type="Proteomes" id="UP000605848">
    <property type="component" value="Unassembled WGS sequence"/>
</dbReference>
<keyword evidence="3" id="KW-1185">Reference proteome</keyword>
<comment type="caution">
    <text evidence="2">The sequence shown here is derived from an EMBL/GenBank/DDBJ whole genome shotgun (WGS) entry which is preliminary data.</text>
</comment>
<evidence type="ECO:0000313" key="2">
    <source>
        <dbReference type="EMBL" id="MBL0406542.1"/>
    </source>
</evidence>